<dbReference type="PANTHER" id="PTHR23513:SF9">
    <property type="entry name" value="ENTEROBACTIN EXPORTER ENTS"/>
    <property type="match status" value="1"/>
</dbReference>
<dbReference type="GO" id="GO:0022857">
    <property type="term" value="F:transmembrane transporter activity"/>
    <property type="evidence" value="ECO:0007669"/>
    <property type="project" value="InterPro"/>
</dbReference>
<feature type="transmembrane region" description="Helical" evidence="7">
    <location>
        <begin position="97"/>
        <end position="117"/>
    </location>
</feature>
<dbReference type="SUPFAM" id="SSF103473">
    <property type="entry name" value="MFS general substrate transporter"/>
    <property type="match status" value="1"/>
</dbReference>
<dbReference type="RefSeq" id="WP_223258402.1">
    <property type="nucleotide sequence ID" value="NZ_MCIF01000002.1"/>
</dbReference>
<dbReference type="InterPro" id="IPR020846">
    <property type="entry name" value="MFS_dom"/>
</dbReference>
<feature type="transmembrane region" description="Helical" evidence="7">
    <location>
        <begin position="34"/>
        <end position="58"/>
    </location>
</feature>
<dbReference type="AlphaFoldDB" id="A0A328VP71"/>
<keyword evidence="2" id="KW-0813">Transport</keyword>
<dbReference type="Proteomes" id="UP000248706">
    <property type="component" value="Unassembled WGS sequence"/>
</dbReference>
<dbReference type="PROSITE" id="PS50850">
    <property type="entry name" value="MFS"/>
    <property type="match status" value="1"/>
</dbReference>
<comment type="subcellular location">
    <subcellularLocation>
        <location evidence="1">Cell membrane</location>
        <topology evidence="1">Multi-pass membrane protein</topology>
    </subcellularLocation>
</comment>
<keyword evidence="3" id="KW-1003">Cell membrane</keyword>
<evidence type="ECO:0000256" key="1">
    <source>
        <dbReference type="ARBA" id="ARBA00004651"/>
    </source>
</evidence>
<feature type="domain" description="Major facilitator superfamily (MFS) profile" evidence="8">
    <location>
        <begin position="31"/>
        <end position="423"/>
    </location>
</feature>
<keyword evidence="6 7" id="KW-0472">Membrane</keyword>
<feature type="transmembrane region" description="Helical" evidence="7">
    <location>
        <begin position="64"/>
        <end position="85"/>
    </location>
</feature>
<dbReference type="InterPro" id="IPR036259">
    <property type="entry name" value="MFS_trans_sf"/>
</dbReference>
<keyword evidence="5 7" id="KW-1133">Transmembrane helix</keyword>
<feature type="transmembrane region" description="Helical" evidence="7">
    <location>
        <begin position="282"/>
        <end position="300"/>
    </location>
</feature>
<evidence type="ECO:0000259" key="8">
    <source>
        <dbReference type="PROSITE" id="PS50850"/>
    </source>
</evidence>
<organism evidence="9 10">
    <name type="scientific">Thermogemmatispora tikiterensis</name>
    <dbReference type="NCBI Taxonomy" id="1825093"/>
    <lineage>
        <taxon>Bacteria</taxon>
        <taxon>Bacillati</taxon>
        <taxon>Chloroflexota</taxon>
        <taxon>Ktedonobacteria</taxon>
        <taxon>Thermogemmatisporales</taxon>
        <taxon>Thermogemmatisporaceae</taxon>
        <taxon>Thermogemmatispora</taxon>
    </lineage>
</organism>
<evidence type="ECO:0000256" key="4">
    <source>
        <dbReference type="ARBA" id="ARBA00022692"/>
    </source>
</evidence>
<evidence type="ECO:0000256" key="6">
    <source>
        <dbReference type="ARBA" id="ARBA00023136"/>
    </source>
</evidence>
<evidence type="ECO:0000256" key="2">
    <source>
        <dbReference type="ARBA" id="ARBA00022448"/>
    </source>
</evidence>
<gene>
    <name evidence="9" type="ORF">A4R35_18730</name>
</gene>
<evidence type="ECO:0000256" key="5">
    <source>
        <dbReference type="ARBA" id="ARBA00022989"/>
    </source>
</evidence>
<dbReference type="EMBL" id="MCIF01000002">
    <property type="protein sequence ID" value="RAQ97580.1"/>
    <property type="molecule type" value="Genomic_DNA"/>
</dbReference>
<dbReference type="PANTHER" id="PTHR23513">
    <property type="entry name" value="INTEGRAL MEMBRANE EFFLUX PROTEIN-RELATED"/>
    <property type="match status" value="1"/>
</dbReference>
<dbReference type="Pfam" id="PF05977">
    <property type="entry name" value="MFS_3"/>
    <property type="match status" value="1"/>
</dbReference>
<comment type="caution">
    <text evidence="9">The sequence shown here is derived from an EMBL/GenBank/DDBJ whole genome shotgun (WGS) entry which is preliminary data.</text>
</comment>
<dbReference type="GO" id="GO:0005886">
    <property type="term" value="C:plasma membrane"/>
    <property type="evidence" value="ECO:0007669"/>
    <property type="project" value="UniProtKB-SubCell"/>
</dbReference>
<keyword evidence="4 7" id="KW-0812">Transmembrane</keyword>
<feature type="transmembrane region" description="Helical" evidence="7">
    <location>
        <begin position="398"/>
        <end position="419"/>
    </location>
</feature>
<protein>
    <submittedName>
        <fullName evidence="9">MFS transporter</fullName>
    </submittedName>
</protein>
<keyword evidence="10" id="KW-1185">Reference proteome</keyword>
<dbReference type="InterPro" id="IPR010290">
    <property type="entry name" value="TM_effector"/>
</dbReference>
<feature type="transmembrane region" description="Helical" evidence="7">
    <location>
        <begin position="245"/>
        <end position="270"/>
    </location>
</feature>
<evidence type="ECO:0000256" key="7">
    <source>
        <dbReference type="SAM" id="Phobius"/>
    </source>
</evidence>
<evidence type="ECO:0000313" key="9">
    <source>
        <dbReference type="EMBL" id="RAQ97580.1"/>
    </source>
</evidence>
<sequence length="458" mass="48735">MRDLDPERGASDASSDAQARHDPYRALRYRNFRLLFIGIFLSSIGEQMVTVAIGWELYDRTHSALALGLVGLVQVLPVLCFSLLAGHLADRLNRRRMVMLAQTILALCSLGLMLLSWQRGPLWLIYGCLLLIGTATAFNEPASAALLPQTLPAALYANAATWESSAWQLASVVGPALGGFLVALFRGATPVYGLNALAIVLYLLLLALLRLHPAPAAPSRSDEQGKEGTLRSLAEGLHFLRRTQVILAAITLDLFAVLFGGATTLLPIYARDILQVGPTGLGWLQAAPSIGAVCVAFLLAHLPPFKRAGRTLLLAVAGFGLATIVFGLSRSFWLSLLMLFILGGLDNISVVIRGTLLMTRTPDHMRGRVAAVNTIFIATSNKLGGFESGLAAQLFGPVPAVVGGGLGTILVVLCVALIWPEMRRLGTLAPAGPSQATGQLAGQIAAEVREETAAQRQL</sequence>
<feature type="transmembrane region" description="Helical" evidence="7">
    <location>
        <begin position="312"/>
        <end position="329"/>
    </location>
</feature>
<dbReference type="CDD" id="cd06173">
    <property type="entry name" value="MFS_MefA_like"/>
    <property type="match status" value="1"/>
</dbReference>
<dbReference type="Gene3D" id="1.20.1250.20">
    <property type="entry name" value="MFS general substrate transporter like domains"/>
    <property type="match status" value="2"/>
</dbReference>
<evidence type="ECO:0000256" key="3">
    <source>
        <dbReference type="ARBA" id="ARBA00022475"/>
    </source>
</evidence>
<feature type="transmembrane region" description="Helical" evidence="7">
    <location>
        <begin position="191"/>
        <end position="211"/>
    </location>
</feature>
<evidence type="ECO:0000313" key="10">
    <source>
        <dbReference type="Proteomes" id="UP000248706"/>
    </source>
</evidence>
<accession>A0A328VP71</accession>
<proteinExistence type="predicted"/>
<reference evidence="9 10" key="1">
    <citation type="submission" date="2016-08" db="EMBL/GenBank/DDBJ databases">
        <title>Analysis of Carbohydrate Active Enzymes in Thermogemmatispora T81 Reveals Carbohydrate Degradation Ability.</title>
        <authorList>
            <person name="Tomazini A."/>
            <person name="Lal S."/>
            <person name="Stott M."/>
            <person name="Henrissat B."/>
            <person name="Polikarpov I."/>
            <person name="Sparling R."/>
            <person name="Levin D.B."/>
        </authorList>
    </citation>
    <scope>NUCLEOTIDE SEQUENCE [LARGE SCALE GENOMIC DNA]</scope>
    <source>
        <strain evidence="9 10">T81</strain>
    </source>
</reference>
<name>A0A328VP71_9CHLR</name>